<evidence type="ECO:0000256" key="5">
    <source>
        <dbReference type="ARBA" id="ARBA00012216"/>
    </source>
</evidence>
<dbReference type="NCBIfam" id="NF002378">
    <property type="entry name" value="PRK01372.1"/>
    <property type="match status" value="1"/>
</dbReference>
<evidence type="ECO:0000256" key="14">
    <source>
        <dbReference type="HAMAP-Rule" id="MF_00047"/>
    </source>
</evidence>
<comment type="similarity">
    <text evidence="4 14">Belongs to the D-alanine--D-alanine ligase family.</text>
</comment>
<dbReference type="PANTHER" id="PTHR23132:SF23">
    <property type="entry name" value="D-ALANINE--D-ALANINE LIGASE B"/>
    <property type="match status" value="1"/>
</dbReference>
<dbReference type="PROSITE" id="PS00843">
    <property type="entry name" value="DALA_DALA_LIGASE_1"/>
    <property type="match status" value="1"/>
</dbReference>
<evidence type="ECO:0000256" key="1">
    <source>
        <dbReference type="ARBA" id="ARBA00001936"/>
    </source>
</evidence>
<comment type="pathway">
    <text evidence="14">Cell wall biogenesis; peptidoglycan biosynthesis.</text>
</comment>
<organism evidence="17 18">
    <name type="scientific">Prosthecobacter fluviatilis</name>
    <dbReference type="NCBI Taxonomy" id="445931"/>
    <lineage>
        <taxon>Bacteria</taxon>
        <taxon>Pseudomonadati</taxon>
        <taxon>Verrucomicrobiota</taxon>
        <taxon>Verrucomicrobiia</taxon>
        <taxon>Verrucomicrobiales</taxon>
        <taxon>Verrucomicrobiaceae</taxon>
        <taxon>Prosthecobacter</taxon>
    </lineage>
</organism>
<gene>
    <name evidence="14" type="primary">ddl</name>
    <name evidence="17" type="ORF">ACFQDI_05480</name>
</gene>
<evidence type="ECO:0000313" key="18">
    <source>
        <dbReference type="Proteomes" id="UP001596052"/>
    </source>
</evidence>
<evidence type="ECO:0000256" key="13">
    <source>
        <dbReference type="ARBA" id="ARBA00047614"/>
    </source>
</evidence>
<evidence type="ECO:0000256" key="6">
    <source>
        <dbReference type="ARBA" id="ARBA00022490"/>
    </source>
</evidence>
<dbReference type="EMBL" id="JBHSMQ010000002">
    <property type="protein sequence ID" value="MFC5454299.1"/>
    <property type="molecule type" value="Genomic_DNA"/>
</dbReference>
<dbReference type="EC" id="6.3.2.4" evidence="5 14"/>
<evidence type="ECO:0000259" key="16">
    <source>
        <dbReference type="PROSITE" id="PS50975"/>
    </source>
</evidence>
<comment type="cofactor">
    <cofactor evidence="1">
        <name>Mn(2+)</name>
        <dbReference type="ChEBI" id="CHEBI:29035"/>
    </cofactor>
</comment>
<keyword evidence="11 14" id="KW-0573">Peptidoglycan synthesis</keyword>
<dbReference type="SMART" id="SM01209">
    <property type="entry name" value="GARS_A"/>
    <property type="match status" value="1"/>
</dbReference>
<comment type="catalytic activity">
    <reaction evidence="13 14">
        <text>2 D-alanine + ATP = D-alanyl-D-alanine + ADP + phosphate + H(+)</text>
        <dbReference type="Rhea" id="RHEA:11224"/>
        <dbReference type="ChEBI" id="CHEBI:15378"/>
        <dbReference type="ChEBI" id="CHEBI:30616"/>
        <dbReference type="ChEBI" id="CHEBI:43474"/>
        <dbReference type="ChEBI" id="CHEBI:57416"/>
        <dbReference type="ChEBI" id="CHEBI:57822"/>
        <dbReference type="ChEBI" id="CHEBI:456216"/>
        <dbReference type="EC" id="6.3.2.4"/>
    </reaction>
</comment>
<dbReference type="InterPro" id="IPR005905">
    <property type="entry name" value="D_ala_D_ala"/>
</dbReference>
<dbReference type="PIRSF" id="PIRSF039102">
    <property type="entry name" value="Ddl/VanB"/>
    <property type="match status" value="1"/>
</dbReference>
<dbReference type="Gene3D" id="3.30.470.20">
    <property type="entry name" value="ATP-grasp fold, B domain"/>
    <property type="match status" value="1"/>
</dbReference>
<evidence type="ECO:0000256" key="8">
    <source>
        <dbReference type="ARBA" id="ARBA00022741"/>
    </source>
</evidence>
<comment type="subcellular location">
    <subcellularLocation>
        <location evidence="3 14">Cytoplasm</location>
    </subcellularLocation>
</comment>
<keyword evidence="6 14" id="KW-0963">Cytoplasm</keyword>
<dbReference type="RefSeq" id="WP_377164242.1">
    <property type="nucleotide sequence ID" value="NZ_JBHSMQ010000002.1"/>
</dbReference>
<evidence type="ECO:0000256" key="10">
    <source>
        <dbReference type="ARBA" id="ARBA00022960"/>
    </source>
</evidence>
<dbReference type="InterPro" id="IPR011095">
    <property type="entry name" value="Dala_Dala_lig_C"/>
</dbReference>
<evidence type="ECO:0000256" key="2">
    <source>
        <dbReference type="ARBA" id="ARBA00001946"/>
    </source>
</evidence>
<comment type="cofactor">
    <cofactor evidence="2">
        <name>Mg(2+)</name>
        <dbReference type="ChEBI" id="CHEBI:18420"/>
    </cofactor>
</comment>
<comment type="function">
    <text evidence="14">Cell wall formation.</text>
</comment>
<evidence type="ECO:0000256" key="12">
    <source>
        <dbReference type="ARBA" id="ARBA00023316"/>
    </source>
</evidence>
<dbReference type="InterPro" id="IPR000291">
    <property type="entry name" value="D-Ala_lig_Van_CS"/>
</dbReference>
<evidence type="ECO:0000256" key="4">
    <source>
        <dbReference type="ARBA" id="ARBA00010871"/>
    </source>
</evidence>
<keyword evidence="9 15" id="KW-0067">ATP-binding</keyword>
<dbReference type="Gene3D" id="3.40.50.20">
    <property type="match status" value="1"/>
</dbReference>
<keyword evidence="12 14" id="KW-0961">Cell wall biogenesis/degradation</keyword>
<dbReference type="InterPro" id="IPR013815">
    <property type="entry name" value="ATP_grasp_subdomain_1"/>
</dbReference>
<protein>
    <recommendedName>
        <fullName evidence="5 14">D-alanine--D-alanine ligase</fullName>
        <ecNumber evidence="5 14">6.3.2.4</ecNumber>
    </recommendedName>
    <alternativeName>
        <fullName evidence="14">D-Ala-D-Ala ligase</fullName>
    </alternativeName>
    <alternativeName>
        <fullName evidence="14">D-alanylalanine synthetase</fullName>
    </alternativeName>
</protein>
<dbReference type="NCBIfam" id="TIGR01205">
    <property type="entry name" value="D_ala_D_alaTIGR"/>
    <property type="match status" value="1"/>
</dbReference>
<keyword evidence="7 14" id="KW-0436">Ligase</keyword>
<proteinExistence type="inferred from homology"/>
<keyword evidence="18" id="KW-1185">Reference proteome</keyword>
<evidence type="ECO:0000313" key="17">
    <source>
        <dbReference type="EMBL" id="MFC5454299.1"/>
    </source>
</evidence>
<dbReference type="HAMAP" id="MF_00047">
    <property type="entry name" value="Dala_Dala_lig"/>
    <property type="match status" value="1"/>
</dbReference>
<dbReference type="PANTHER" id="PTHR23132">
    <property type="entry name" value="D-ALANINE--D-ALANINE LIGASE"/>
    <property type="match status" value="1"/>
</dbReference>
<dbReference type="Proteomes" id="UP001596052">
    <property type="component" value="Unassembled WGS sequence"/>
</dbReference>
<sequence>MLDLTNKKIALLMGGPGSERKVSLKTAESVAEALRSKGAIVVEVDVTGPDFEVPGDAFVAMNLIHGTFGEDGQIQSILEQRGIRYTGAGVASSRIAFDKLLSKERFIAAGVPTPRSQTYLLDGSQPLAIGLPLVVKPPREGSSVGVHICHTQAELDAALEDAKKFGHDTLIEDYVAGKELTVGVLGDQVLPIIHIEPVEGFYDINNKYPWMGGTGKTNYNCPAALSPEVTQAVQDAALKAFRSCGTEVYGRVDVMLRDSDQAPFVLEVNTIPGMTSSSLLPKAAKAVGIEFPDLCAKIIELSLAARP</sequence>
<dbReference type="PROSITE" id="PS50975">
    <property type="entry name" value="ATP_GRASP"/>
    <property type="match status" value="1"/>
</dbReference>
<evidence type="ECO:0000256" key="9">
    <source>
        <dbReference type="ARBA" id="ARBA00022840"/>
    </source>
</evidence>
<dbReference type="Pfam" id="PF07478">
    <property type="entry name" value="Dala_Dala_lig_C"/>
    <property type="match status" value="1"/>
</dbReference>
<evidence type="ECO:0000256" key="15">
    <source>
        <dbReference type="PROSITE-ProRule" id="PRU00409"/>
    </source>
</evidence>
<dbReference type="InterPro" id="IPR016185">
    <property type="entry name" value="PreATP-grasp_dom_sf"/>
</dbReference>
<dbReference type="Gene3D" id="3.30.1490.20">
    <property type="entry name" value="ATP-grasp fold, A domain"/>
    <property type="match status" value="1"/>
</dbReference>
<dbReference type="SUPFAM" id="SSF52440">
    <property type="entry name" value="PreATP-grasp domain"/>
    <property type="match status" value="1"/>
</dbReference>
<feature type="domain" description="ATP-grasp" evidence="16">
    <location>
        <begin position="103"/>
        <end position="300"/>
    </location>
</feature>
<evidence type="ECO:0000256" key="3">
    <source>
        <dbReference type="ARBA" id="ARBA00004496"/>
    </source>
</evidence>
<dbReference type="InterPro" id="IPR011761">
    <property type="entry name" value="ATP-grasp"/>
</dbReference>
<keyword evidence="10 14" id="KW-0133">Cell shape</keyword>
<evidence type="ECO:0000256" key="11">
    <source>
        <dbReference type="ARBA" id="ARBA00022984"/>
    </source>
</evidence>
<keyword evidence="8 15" id="KW-0547">Nucleotide-binding</keyword>
<reference evidence="18" key="1">
    <citation type="journal article" date="2019" name="Int. J. Syst. Evol. Microbiol.">
        <title>The Global Catalogue of Microorganisms (GCM) 10K type strain sequencing project: providing services to taxonomists for standard genome sequencing and annotation.</title>
        <authorList>
            <consortium name="The Broad Institute Genomics Platform"/>
            <consortium name="The Broad Institute Genome Sequencing Center for Infectious Disease"/>
            <person name="Wu L."/>
            <person name="Ma J."/>
        </authorList>
    </citation>
    <scope>NUCLEOTIDE SEQUENCE [LARGE SCALE GENOMIC DNA]</scope>
    <source>
        <strain evidence="18">CGMCC 4.1469</strain>
    </source>
</reference>
<name>A0ABW0KLK8_9BACT</name>
<evidence type="ECO:0000256" key="7">
    <source>
        <dbReference type="ARBA" id="ARBA00022598"/>
    </source>
</evidence>
<dbReference type="SUPFAM" id="SSF56059">
    <property type="entry name" value="Glutathione synthetase ATP-binding domain-like"/>
    <property type="match status" value="1"/>
</dbReference>
<accession>A0ABW0KLK8</accession>
<comment type="caution">
    <text evidence="17">The sequence shown here is derived from an EMBL/GenBank/DDBJ whole genome shotgun (WGS) entry which is preliminary data.</text>
</comment>
<dbReference type="GO" id="GO:0008716">
    <property type="term" value="F:D-alanine-D-alanine ligase activity"/>
    <property type="evidence" value="ECO:0007669"/>
    <property type="project" value="UniProtKB-EC"/>
</dbReference>